<dbReference type="EMBL" id="ML120504">
    <property type="protein sequence ID" value="RPA91131.1"/>
    <property type="molecule type" value="Genomic_DNA"/>
</dbReference>
<evidence type="ECO:0000313" key="2">
    <source>
        <dbReference type="Proteomes" id="UP000276215"/>
    </source>
</evidence>
<reference evidence="1 2" key="1">
    <citation type="journal article" date="2018" name="Nat. Ecol. Evol.">
        <title>Pezizomycetes genomes reveal the molecular basis of ectomycorrhizal truffle lifestyle.</title>
        <authorList>
            <person name="Murat C."/>
            <person name="Payen T."/>
            <person name="Noel B."/>
            <person name="Kuo A."/>
            <person name="Morin E."/>
            <person name="Chen J."/>
            <person name="Kohler A."/>
            <person name="Krizsan K."/>
            <person name="Balestrini R."/>
            <person name="Da Silva C."/>
            <person name="Montanini B."/>
            <person name="Hainaut M."/>
            <person name="Levati E."/>
            <person name="Barry K.W."/>
            <person name="Belfiori B."/>
            <person name="Cichocki N."/>
            <person name="Clum A."/>
            <person name="Dockter R.B."/>
            <person name="Fauchery L."/>
            <person name="Guy J."/>
            <person name="Iotti M."/>
            <person name="Le Tacon F."/>
            <person name="Lindquist E.A."/>
            <person name="Lipzen A."/>
            <person name="Malagnac F."/>
            <person name="Mello A."/>
            <person name="Molinier V."/>
            <person name="Miyauchi S."/>
            <person name="Poulain J."/>
            <person name="Riccioni C."/>
            <person name="Rubini A."/>
            <person name="Sitrit Y."/>
            <person name="Splivallo R."/>
            <person name="Traeger S."/>
            <person name="Wang M."/>
            <person name="Zifcakova L."/>
            <person name="Wipf D."/>
            <person name="Zambonelli A."/>
            <person name="Paolocci F."/>
            <person name="Nowrousian M."/>
            <person name="Ottonello S."/>
            <person name="Baldrian P."/>
            <person name="Spatafora J.W."/>
            <person name="Henrissat B."/>
            <person name="Nagy L.G."/>
            <person name="Aury J.M."/>
            <person name="Wincker P."/>
            <person name="Grigoriev I.V."/>
            <person name="Bonfante P."/>
            <person name="Martin F.M."/>
        </authorList>
    </citation>
    <scope>NUCLEOTIDE SEQUENCE [LARGE SCALE GENOMIC DNA]</scope>
    <source>
        <strain evidence="1 2">120613-1</strain>
    </source>
</reference>
<dbReference type="AlphaFoldDB" id="A0A3N4J3J0"/>
<accession>A0A3N4J3J0</accession>
<dbReference type="Proteomes" id="UP000276215">
    <property type="component" value="Unassembled WGS sequence"/>
</dbReference>
<evidence type="ECO:0000313" key="1">
    <source>
        <dbReference type="EMBL" id="RPA91131.1"/>
    </source>
</evidence>
<keyword evidence="2" id="KW-1185">Reference proteome</keyword>
<proteinExistence type="predicted"/>
<name>A0A3N4J3J0_9PEZI</name>
<protein>
    <submittedName>
        <fullName evidence="1">Uncharacterized protein</fullName>
    </submittedName>
</protein>
<organism evidence="1 2">
    <name type="scientific">Choiromyces venosus 120613-1</name>
    <dbReference type="NCBI Taxonomy" id="1336337"/>
    <lineage>
        <taxon>Eukaryota</taxon>
        <taxon>Fungi</taxon>
        <taxon>Dikarya</taxon>
        <taxon>Ascomycota</taxon>
        <taxon>Pezizomycotina</taxon>
        <taxon>Pezizomycetes</taxon>
        <taxon>Pezizales</taxon>
        <taxon>Tuberaceae</taxon>
        <taxon>Choiromyces</taxon>
    </lineage>
</organism>
<gene>
    <name evidence="1" type="ORF">L873DRAFT_347846</name>
</gene>
<sequence length="149" mass="16629">MTTKSNRSSTPPAATFYRAICQVTPRSCSTHNLLKKKTSGYNTVPVKPNMSFGAFHQQASYRYIDHSHNHTFPTLALYSLPPPPHHPGELHPASRLRLARHPIILPAVPDWSVRHCNTASYPSRPCIGNSDSQAGAEVLRRRHGLSRGW</sequence>